<feature type="transmembrane region" description="Helical" evidence="6">
    <location>
        <begin position="50"/>
        <end position="68"/>
    </location>
</feature>
<evidence type="ECO:0000313" key="7">
    <source>
        <dbReference type="EMBL" id="OLL27017.1"/>
    </source>
</evidence>
<evidence type="ECO:0000256" key="2">
    <source>
        <dbReference type="ARBA" id="ARBA00005982"/>
    </source>
</evidence>
<keyword evidence="3 6" id="KW-0812">Transmembrane</keyword>
<dbReference type="OMA" id="WISAIYI"/>
<dbReference type="SUPFAM" id="SSF103473">
    <property type="entry name" value="MFS general substrate transporter"/>
    <property type="match status" value="1"/>
</dbReference>
<gene>
    <name evidence="7" type="ORF">NEOLI_000032</name>
</gene>
<feature type="transmembrane region" description="Helical" evidence="6">
    <location>
        <begin position="231"/>
        <end position="251"/>
    </location>
</feature>
<evidence type="ECO:0000313" key="8">
    <source>
        <dbReference type="Proteomes" id="UP000186594"/>
    </source>
</evidence>
<accession>A0A1U7LWH2</accession>
<evidence type="ECO:0000256" key="6">
    <source>
        <dbReference type="SAM" id="Phobius"/>
    </source>
</evidence>
<evidence type="ECO:0000256" key="5">
    <source>
        <dbReference type="ARBA" id="ARBA00023136"/>
    </source>
</evidence>
<sequence>MGASMPGFIVSIILIGLAAGAIKSNLVPMVAEQSPRCRRTVKCMDSGKRVILDPAITAQTIFMTVYWARNVGSLSALVTTLLRLKVDYWAAYLLPLVVLVIACVVLLLGKNTYIIVPPEGSIITKSCRAFSIGILAGGNMDAAKENFDDRFIDELKRGLVACKIFLFFPIYWICFFQMTNNLISQAAQMYTGNVPNDLLQNFNPIALIILIPLFDWFVYPGLRKIGIRMLPVTRITLGFFIAAVAMAYAAITQHLIYSTGPCFANITQLCPSNNINVWIQAPSYVLIALSEIFAAITGLEYAYTKAPSSMKSLVMGMFLLTNAIGAILAISLSPASVDPKLVWMYTGVAGFCFATGIAFWLCFRRLNSKEDHMNAIGTETKDRNVEMSRNVERNKIKDSA</sequence>
<comment type="caution">
    <text evidence="7">The sequence shown here is derived from an EMBL/GenBank/DDBJ whole genome shotgun (WGS) entry which is preliminary data.</text>
</comment>
<feature type="transmembrane region" description="Helical" evidence="6">
    <location>
        <begin position="198"/>
        <end position="219"/>
    </location>
</feature>
<dbReference type="InterPro" id="IPR000109">
    <property type="entry name" value="POT_fam"/>
</dbReference>
<evidence type="ECO:0000256" key="4">
    <source>
        <dbReference type="ARBA" id="ARBA00022989"/>
    </source>
</evidence>
<feature type="transmembrane region" description="Helical" evidence="6">
    <location>
        <begin position="160"/>
        <end position="178"/>
    </location>
</feature>
<comment type="subcellular location">
    <subcellularLocation>
        <location evidence="1">Membrane</location>
        <topology evidence="1">Multi-pass membrane protein</topology>
    </subcellularLocation>
</comment>
<name>A0A1U7LWH2_NEOID</name>
<dbReference type="EMBL" id="LXFE01000126">
    <property type="protein sequence ID" value="OLL27017.1"/>
    <property type="molecule type" value="Genomic_DNA"/>
</dbReference>
<proteinExistence type="inferred from homology"/>
<dbReference type="AlphaFoldDB" id="A0A1U7LWH2"/>
<dbReference type="GO" id="GO:0022857">
    <property type="term" value="F:transmembrane transporter activity"/>
    <property type="evidence" value="ECO:0007669"/>
    <property type="project" value="InterPro"/>
</dbReference>
<dbReference type="OrthoDB" id="8904098at2759"/>
<dbReference type="InterPro" id="IPR036259">
    <property type="entry name" value="MFS_trans_sf"/>
</dbReference>
<keyword evidence="8" id="KW-1185">Reference proteome</keyword>
<feature type="transmembrane region" description="Helical" evidence="6">
    <location>
        <begin position="281"/>
        <end position="301"/>
    </location>
</feature>
<feature type="transmembrane region" description="Helical" evidence="6">
    <location>
        <begin position="342"/>
        <end position="363"/>
    </location>
</feature>
<dbReference type="Gene3D" id="1.20.1250.20">
    <property type="entry name" value="MFS general substrate transporter like domains"/>
    <property type="match status" value="1"/>
</dbReference>
<reference evidence="7 8" key="1">
    <citation type="submission" date="2016-04" db="EMBL/GenBank/DDBJ databases">
        <title>Evolutionary innovation and constraint leading to complex multicellularity in the Ascomycota.</title>
        <authorList>
            <person name="Cisse O."/>
            <person name="Nguyen A."/>
            <person name="Hewitt D.A."/>
            <person name="Jedd G."/>
            <person name="Stajich J.E."/>
        </authorList>
    </citation>
    <scope>NUCLEOTIDE SEQUENCE [LARGE SCALE GENOMIC DNA]</scope>
    <source>
        <strain evidence="7 8">DAH-3</strain>
    </source>
</reference>
<evidence type="ECO:0000256" key="1">
    <source>
        <dbReference type="ARBA" id="ARBA00004141"/>
    </source>
</evidence>
<dbReference type="PANTHER" id="PTHR11654">
    <property type="entry name" value="OLIGOPEPTIDE TRANSPORTER-RELATED"/>
    <property type="match status" value="1"/>
</dbReference>
<organism evidence="7 8">
    <name type="scientific">Neolecta irregularis (strain DAH-3)</name>
    <dbReference type="NCBI Taxonomy" id="1198029"/>
    <lineage>
        <taxon>Eukaryota</taxon>
        <taxon>Fungi</taxon>
        <taxon>Dikarya</taxon>
        <taxon>Ascomycota</taxon>
        <taxon>Taphrinomycotina</taxon>
        <taxon>Neolectales</taxon>
        <taxon>Neolectaceae</taxon>
        <taxon>Neolecta</taxon>
    </lineage>
</organism>
<dbReference type="Proteomes" id="UP000186594">
    <property type="component" value="Unassembled WGS sequence"/>
</dbReference>
<dbReference type="GO" id="GO:0016020">
    <property type="term" value="C:membrane"/>
    <property type="evidence" value="ECO:0007669"/>
    <property type="project" value="UniProtKB-SubCell"/>
</dbReference>
<feature type="transmembrane region" description="Helical" evidence="6">
    <location>
        <begin position="313"/>
        <end position="336"/>
    </location>
</feature>
<comment type="similarity">
    <text evidence="2">Belongs to the major facilitator superfamily. Proton-dependent oligopeptide transporter (POT/PTR) (TC 2.A.17) family.</text>
</comment>
<feature type="transmembrane region" description="Helical" evidence="6">
    <location>
        <begin position="88"/>
        <end position="108"/>
    </location>
</feature>
<keyword evidence="5 6" id="KW-0472">Membrane</keyword>
<evidence type="ECO:0000256" key="3">
    <source>
        <dbReference type="ARBA" id="ARBA00022692"/>
    </source>
</evidence>
<dbReference type="Pfam" id="PF00854">
    <property type="entry name" value="PTR2"/>
    <property type="match status" value="2"/>
</dbReference>
<keyword evidence="4 6" id="KW-1133">Transmembrane helix</keyword>
<feature type="transmembrane region" description="Helical" evidence="6">
    <location>
        <begin position="6"/>
        <end position="30"/>
    </location>
</feature>
<protein>
    <submittedName>
        <fullName evidence="7">Putative peptide transporter ptr2</fullName>
    </submittedName>
</protein>